<dbReference type="AlphaFoldDB" id="A0AAD4ZYR2"/>
<dbReference type="PANTHER" id="PTHR15822">
    <property type="entry name" value="TRAF AND TNF RECEPTOR-ASSOCIATED PROTEIN"/>
    <property type="match status" value="1"/>
</dbReference>
<evidence type="ECO:0000256" key="1">
    <source>
        <dbReference type="ARBA" id="ARBA00001936"/>
    </source>
</evidence>
<reference evidence="15" key="1">
    <citation type="submission" date="2018-07" db="EMBL/GenBank/DDBJ databases">
        <title>Comparative genomics of catfishes provides insights into carnivory and benthic adaptation.</title>
        <authorList>
            <person name="Zhang Y."/>
            <person name="Wang D."/>
            <person name="Peng Z."/>
            <person name="Zheng S."/>
            <person name="Shao F."/>
            <person name="Tao W."/>
        </authorList>
    </citation>
    <scope>NUCLEOTIDE SEQUENCE</scope>
    <source>
        <strain evidence="15">Chongqing</strain>
    </source>
</reference>
<evidence type="ECO:0000256" key="6">
    <source>
        <dbReference type="ARBA" id="ARBA00022723"/>
    </source>
</evidence>
<feature type="compositionally biased region" description="Polar residues" evidence="13">
    <location>
        <begin position="37"/>
        <end position="52"/>
    </location>
</feature>
<dbReference type="Pfam" id="PF03372">
    <property type="entry name" value="Exo_endo_phos"/>
    <property type="match status" value="1"/>
</dbReference>
<keyword evidence="11" id="KW-0539">Nucleus</keyword>
<dbReference type="InterPro" id="IPR005135">
    <property type="entry name" value="Endo/exonuclease/phosphatase"/>
</dbReference>
<evidence type="ECO:0000256" key="7">
    <source>
        <dbReference type="ARBA" id="ARBA00022763"/>
    </source>
</evidence>
<keyword evidence="16" id="KW-1185">Reference proteome</keyword>
<name>A0AAD4ZYR2_SILAS</name>
<evidence type="ECO:0000256" key="11">
    <source>
        <dbReference type="ARBA" id="ARBA00023242"/>
    </source>
</evidence>
<evidence type="ECO:0000259" key="14">
    <source>
        <dbReference type="Pfam" id="PF03372"/>
    </source>
</evidence>
<dbReference type="InterPro" id="IPR036691">
    <property type="entry name" value="Endo/exonu/phosph_ase_sf"/>
</dbReference>
<accession>A0AAD4ZYR2</accession>
<keyword evidence="9" id="KW-0460">Magnesium</keyword>
<dbReference type="GO" id="GO:0016605">
    <property type="term" value="C:PML body"/>
    <property type="evidence" value="ECO:0007669"/>
    <property type="project" value="UniProtKB-SubCell"/>
</dbReference>
<dbReference type="Proteomes" id="UP001205998">
    <property type="component" value="Unassembled WGS sequence"/>
</dbReference>
<sequence>GDKESINNTPGTGEIKGKAGKKKKRFRNKQKSERASSDQMVTQHNASHQPSGKEQGLKPQKTCEQSTQTETLANIFHNQTTDTLSPEHIPTRPTESKSTQTLPAGHSLCEDKMSVHEGQDCAPDQSRNPEQLSVLTWNIDGLDPEDAKERLSGLLLYHADVVLLQELVPPYLEILKEFLTDYEFLSGNEDGYFTGILLRRCRIELVQSNIVKYPTTEMGRNLLIAEVNFSGYQLCFMTSHLESLKASSQERMNQLRRVWKRMREAPDSQTVIFGGDTNLRDKEVQKLGGPPEGITDVWEMLGQPENCRYTWDTVKNNNKELPFPARLRFDRIYMRAAREGARLRPDTMTLVGLKRLKCGRFTSDHWGILCMFSYEPI</sequence>
<keyword evidence="6" id="KW-0479">Metal-binding</keyword>
<feature type="domain" description="Endonuclease/exonuclease/phosphatase" evidence="14">
    <location>
        <begin position="135"/>
        <end position="365"/>
    </location>
</feature>
<keyword evidence="10" id="KW-0234">DNA repair</keyword>
<feature type="non-terminal residue" evidence="15">
    <location>
        <position position="377"/>
    </location>
</feature>
<dbReference type="GO" id="GO:0070260">
    <property type="term" value="F:5'-tyrosyl-DNA phosphodiesterase activity"/>
    <property type="evidence" value="ECO:0007669"/>
    <property type="project" value="TreeGrafter"/>
</dbReference>
<dbReference type="GO" id="GO:0006302">
    <property type="term" value="P:double-strand break repair"/>
    <property type="evidence" value="ECO:0007669"/>
    <property type="project" value="TreeGrafter"/>
</dbReference>
<dbReference type="InterPro" id="IPR051547">
    <property type="entry name" value="TDP2-like"/>
</dbReference>
<keyword evidence="7" id="KW-0227">DNA damage</keyword>
<feature type="compositionally biased region" description="Polar residues" evidence="13">
    <location>
        <begin position="62"/>
        <end position="84"/>
    </location>
</feature>
<evidence type="ECO:0000256" key="8">
    <source>
        <dbReference type="ARBA" id="ARBA00022801"/>
    </source>
</evidence>
<dbReference type="GO" id="GO:0004518">
    <property type="term" value="F:nuclease activity"/>
    <property type="evidence" value="ECO:0007669"/>
    <property type="project" value="UniProtKB-KW"/>
</dbReference>
<dbReference type="SUPFAM" id="SSF56219">
    <property type="entry name" value="DNase I-like"/>
    <property type="match status" value="1"/>
</dbReference>
<dbReference type="GO" id="GO:0046872">
    <property type="term" value="F:metal ion binding"/>
    <property type="evidence" value="ECO:0007669"/>
    <property type="project" value="UniProtKB-KW"/>
</dbReference>
<feature type="region of interest" description="Disordered" evidence="13">
    <location>
        <begin position="1"/>
        <end position="104"/>
    </location>
</feature>
<dbReference type="Gene3D" id="3.60.10.10">
    <property type="entry name" value="Endonuclease/exonuclease/phosphatase"/>
    <property type="match status" value="1"/>
</dbReference>
<evidence type="ECO:0000313" key="15">
    <source>
        <dbReference type="EMBL" id="KAI5606576.1"/>
    </source>
</evidence>
<evidence type="ECO:0000256" key="10">
    <source>
        <dbReference type="ARBA" id="ARBA00023204"/>
    </source>
</evidence>
<dbReference type="PANTHER" id="PTHR15822:SF4">
    <property type="entry name" value="TYROSYL-DNA PHOSPHODIESTERASE 2"/>
    <property type="match status" value="1"/>
</dbReference>
<keyword evidence="5" id="KW-0540">Nuclease</keyword>
<evidence type="ECO:0000256" key="4">
    <source>
        <dbReference type="ARBA" id="ARBA00017870"/>
    </source>
</evidence>
<dbReference type="CDD" id="cd09080">
    <property type="entry name" value="TDP2"/>
    <property type="match status" value="1"/>
</dbReference>
<feature type="compositionally biased region" description="Basic residues" evidence="13">
    <location>
        <begin position="18"/>
        <end position="29"/>
    </location>
</feature>
<dbReference type="EMBL" id="MU598598">
    <property type="protein sequence ID" value="KAI5606576.1"/>
    <property type="molecule type" value="Genomic_DNA"/>
</dbReference>
<comment type="cofactor">
    <cofactor evidence="1">
        <name>Mn(2+)</name>
        <dbReference type="ChEBI" id="CHEBI:29035"/>
    </cofactor>
</comment>
<feature type="non-terminal residue" evidence="15">
    <location>
        <position position="1"/>
    </location>
</feature>
<organism evidence="15 16">
    <name type="scientific">Silurus asotus</name>
    <name type="common">Amur catfish</name>
    <name type="synonym">Parasilurus asotus</name>
    <dbReference type="NCBI Taxonomy" id="30991"/>
    <lineage>
        <taxon>Eukaryota</taxon>
        <taxon>Metazoa</taxon>
        <taxon>Chordata</taxon>
        <taxon>Craniata</taxon>
        <taxon>Vertebrata</taxon>
        <taxon>Euteleostomi</taxon>
        <taxon>Actinopterygii</taxon>
        <taxon>Neopterygii</taxon>
        <taxon>Teleostei</taxon>
        <taxon>Ostariophysi</taxon>
        <taxon>Siluriformes</taxon>
        <taxon>Siluridae</taxon>
        <taxon>Silurus</taxon>
    </lineage>
</organism>
<feature type="compositionally biased region" description="Polar residues" evidence="13">
    <location>
        <begin position="1"/>
        <end position="11"/>
    </location>
</feature>
<evidence type="ECO:0000256" key="13">
    <source>
        <dbReference type="SAM" id="MobiDB-lite"/>
    </source>
</evidence>
<evidence type="ECO:0000256" key="5">
    <source>
        <dbReference type="ARBA" id="ARBA00022722"/>
    </source>
</evidence>
<evidence type="ECO:0000256" key="3">
    <source>
        <dbReference type="ARBA" id="ARBA00004322"/>
    </source>
</evidence>
<evidence type="ECO:0000313" key="16">
    <source>
        <dbReference type="Proteomes" id="UP001205998"/>
    </source>
</evidence>
<dbReference type="GO" id="GO:0003697">
    <property type="term" value="F:single-stranded DNA binding"/>
    <property type="evidence" value="ECO:0007669"/>
    <property type="project" value="TreeGrafter"/>
</dbReference>
<comment type="caution">
    <text evidence="15">The sequence shown here is derived from an EMBL/GenBank/DDBJ whole genome shotgun (WGS) entry which is preliminary data.</text>
</comment>
<gene>
    <name evidence="15" type="ORF">C0J50_2075</name>
</gene>
<comment type="cofactor">
    <cofactor evidence="2">
        <name>Mg(2+)</name>
        <dbReference type="ChEBI" id="CHEBI:18420"/>
    </cofactor>
</comment>
<comment type="subcellular location">
    <subcellularLocation>
        <location evidence="3">Nucleus</location>
        <location evidence="3">PML body</location>
    </subcellularLocation>
</comment>
<dbReference type="FunFam" id="3.60.10.10:FF:000024">
    <property type="entry name" value="Tyrosyl-DNA phosphodiesterase 2"/>
    <property type="match status" value="1"/>
</dbReference>
<evidence type="ECO:0000256" key="12">
    <source>
        <dbReference type="ARBA" id="ARBA00031304"/>
    </source>
</evidence>
<evidence type="ECO:0000256" key="9">
    <source>
        <dbReference type="ARBA" id="ARBA00022842"/>
    </source>
</evidence>
<proteinExistence type="predicted"/>
<keyword evidence="8" id="KW-0378">Hydrolase</keyword>
<dbReference type="GO" id="GO:0005737">
    <property type="term" value="C:cytoplasm"/>
    <property type="evidence" value="ECO:0007669"/>
    <property type="project" value="TreeGrafter"/>
</dbReference>
<protein>
    <recommendedName>
        <fullName evidence="4">Tyrosyl-DNA phosphodiesterase 2</fullName>
    </recommendedName>
    <alternativeName>
        <fullName evidence="12">5'-tyrosyl-DNA phosphodiesterase</fullName>
    </alternativeName>
</protein>
<evidence type="ECO:0000256" key="2">
    <source>
        <dbReference type="ARBA" id="ARBA00001946"/>
    </source>
</evidence>